<feature type="domain" description="NEL" evidence="7">
    <location>
        <begin position="1323"/>
        <end position="1621"/>
    </location>
</feature>
<dbReference type="Proteomes" id="UP000475265">
    <property type="component" value="Unassembled WGS sequence"/>
</dbReference>
<evidence type="ECO:0000256" key="4">
    <source>
        <dbReference type="ARBA" id="ARBA00022737"/>
    </source>
</evidence>
<dbReference type="InterPro" id="IPR050216">
    <property type="entry name" value="LRR_domain-containing"/>
</dbReference>
<evidence type="ECO:0000256" key="2">
    <source>
        <dbReference type="ARBA" id="ARBA00012483"/>
    </source>
</evidence>
<dbReference type="SMART" id="SM00369">
    <property type="entry name" value="LRR_TYP"/>
    <property type="match status" value="4"/>
</dbReference>
<reference evidence="8 9" key="1">
    <citation type="submission" date="2019-12" db="EMBL/GenBank/DDBJ databases">
        <title>Endophytic bacteria associated with Panax ginseng seedlings.</title>
        <authorList>
            <person name="Park J.M."/>
            <person name="Shin R."/>
            <person name="Jo S.H."/>
        </authorList>
    </citation>
    <scope>NUCLEOTIDE SEQUENCE [LARGE SCALE GENOMIC DNA]</scope>
    <source>
        <strain evidence="8 9">PgKB32</strain>
    </source>
</reference>
<comment type="catalytic activity">
    <reaction evidence="1">
        <text>S-ubiquitinyl-[E2 ubiquitin-conjugating enzyme]-L-cysteine + [acceptor protein]-L-lysine = [E2 ubiquitin-conjugating enzyme]-L-cysteine + N(6)-ubiquitinyl-[acceptor protein]-L-lysine.</text>
        <dbReference type="EC" id="2.3.2.27"/>
    </reaction>
</comment>
<dbReference type="GO" id="GO:0005576">
    <property type="term" value="C:extracellular region"/>
    <property type="evidence" value="ECO:0007669"/>
    <property type="project" value="UniProtKB-UniRule"/>
</dbReference>
<evidence type="ECO:0000259" key="7">
    <source>
        <dbReference type="PROSITE" id="PS52053"/>
    </source>
</evidence>
<keyword evidence="5" id="KW-0843">Virulence</keyword>
<dbReference type="Gene3D" id="3.80.10.10">
    <property type="entry name" value="Ribonuclease Inhibitor"/>
    <property type="match status" value="1"/>
</dbReference>
<dbReference type="InterPro" id="IPR032675">
    <property type="entry name" value="LRR_dom_sf"/>
</dbReference>
<accession>A0A6L5C3A5</accession>
<evidence type="ECO:0000256" key="3">
    <source>
        <dbReference type="ARBA" id="ARBA00022614"/>
    </source>
</evidence>
<dbReference type="GO" id="GO:0016567">
    <property type="term" value="P:protein ubiquitination"/>
    <property type="evidence" value="ECO:0007669"/>
    <property type="project" value="InterPro"/>
</dbReference>
<dbReference type="RefSeq" id="WP_163909827.1">
    <property type="nucleotide sequence ID" value="NZ_JAAAXX010000001.1"/>
</dbReference>
<dbReference type="SUPFAM" id="SSF52058">
    <property type="entry name" value="L domain-like"/>
    <property type="match status" value="1"/>
</dbReference>
<comment type="caution">
    <text evidence="8">The sequence shown here is derived from an EMBL/GenBank/DDBJ whole genome shotgun (WGS) entry which is preliminary data.</text>
</comment>
<dbReference type="InterPro" id="IPR001611">
    <property type="entry name" value="Leu-rich_rpt"/>
</dbReference>
<dbReference type="Pfam" id="PF20178">
    <property type="entry name" value="ToxA_N"/>
    <property type="match status" value="1"/>
</dbReference>
<evidence type="ECO:0000256" key="1">
    <source>
        <dbReference type="ARBA" id="ARBA00000900"/>
    </source>
</evidence>
<dbReference type="GO" id="GO:0005737">
    <property type="term" value="C:cytoplasm"/>
    <property type="evidence" value="ECO:0007669"/>
    <property type="project" value="TreeGrafter"/>
</dbReference>
<keyword evidence="4" id="KW-0677">Repeat</keyword>
<evidence type="ECO:0000256" key="6">
    <source>
        <dbReference type="PROSITE-ProRule" id="PRU01398"/>
    </source>
</evidence>
<keyword evidence="6" id="KW-0833">Ubl conjugation pathway</keyword>
<keyword evidence="3" id="KW-0433">Leucine-rich repeat</keyword>
<comment type="caution">
    <text evidence="6">Lacks conserved residue(s) required for the propagation of feature annotation.</text>
</comment>
<dbReference type="EMBL" id="JAAAXX010000001">
    <property type="protein sequence ID" value="KAF2394632.1"/>
    <property type="molecule type" value="Genomic_DNA"/>
</dbReference>
<dbReference type="InterPro" id="IPR029487">
    <property type="entry name" value="NEL_dom"/>
</dbReference>
<dbReference type="InterPro" id="IPR046673">
    <property type="entry name" value="ToxA_N"/>
</dbReference>
<dbReference type="Gene3D" id="1.20.58.360">
    <property type="entry name" value="Shigella T3SS effector IpaH defines"/>
    <property type="match status" value="1"/>
</dbReference>
<organism evidence="8 9">
    <name type="scientific">Pseudomonas frederiksbergensis</name>
    <dbReference type="NCBI Taxonomy" id="104087"/>
    <lineage>
        <taxon>Bacteria</taxon>
        <taxon>Pseudomonadati</taxon>
        <taxon>Pseudomonadota</taxon>
        <taxon>Gammaproteobacteria</taxon>
        <taxon>Pseudomonadales</taxon>
        <taxon>Pseudomonadaceae</taxon>
        <taxon>Pseudomonas</taxon>
    </lineage>
</organism>
<gene>
    <name evidence="8" type="ORF">FX983_02613</name>
</gene>
<dbReference type="PANTHER" id="PTHR48051">
    <property type="match status" value="1"/>
</dbReference>
<dbReference type="PROSITE" id="PS51450">
    <property type="entry name" value="LRR"/>
    <property type="match status" value="1"/>
</dbReference>
<evidence type="ECO:0000313" key="9">
    <source>
        <dbReference type="Proteomes" id="UP000475265"/>
    </source>
</evidence>
<keyword evidence="6" id="KW-0964">Secreted</keyword>
<dbReference type="PANTHER" id="PTHR48051:SF1">
    <property type="entry name" value="RAS SUPPRESSOR PROTEIN 1"/>
    <property type="match status" value="1"/>
</dbReference>
<keyword evidence="6" id="KW-1035">Host cytoplasm</keyword>
<evidence type="ECO:0000313" key="8">
    <source>
        <dbReference type="EMBL" id="KAF2394632.1"/>
    </source>
</evidence>
<comment type="similarity">
    <text evidence="6">Belongs to the LRR-containing bacterial E3 ligase family.</text>
</comment>
<sequence length="1621" mass="181574">MSSTPVTTTTQDMTPEEQGVFFDFFKRKKLPAWLLEDTLQRRKGLHAALVASHHSRADVIKAIAGLKSPEKFCAPLLAKAMSDKLGEPLDINGIVFQHIRSTSSFLGLNKKLVLPIDRDLLVAACENFEESETLASNYHEKSLIYQPKRVNGRANKVLDIQPHEFAQLCRQLDLGKQYQTHLDSVFQPYVSTGEVQKTYSTHARRQLDVDRHTALMQKHIGEKVFQMLGELVQSQASIKLDNHTVAFKRLDLLEHSLHGAMLIVTVSDGAYADNPCVLYLPGDPNQPLKEYPTYRRFELGLSDRLRTEAFASFAKGLVTLVDRVGFEDMLKLRLLGATANWILPSHTGFIPVTAVATGIDFFSELYRQHMVRVLADARQLVVPTGDEDEKTRIARLEGYEELGLNIALFAASFIPVVGELFMAVAAAQLLLGVYHGVESWAAGEQELATDYFFDTLENLIIMAALTAGVVTAKVTFLKVRGSSFVESLRRVRLSSDEERLWKPSLVPYRQDMTLPAWLKPDKKGLRWINDQAYLVVDKHVYAVRQQADSGLWEVQSPAIRETYYPRLETNDAGAWRHDSELPQAWDRLKLFRRMGYSEQDIPDPTALQILAVSGVDERVLRRVLIDRMNPPAMLVDTVRRFATDQSVSRFIEQLQGATIEPLADADLQMRLLMTLKNWPLQAGLKVVDVEGRTFEAFTHVDAKATAKTVTLTLAQLKEGQFYTSLLAGLSDAERESLLGTTSKVPAEQIKALLHVLAEQADRKRLELFGWIYQRVVSVHENRATPLRNQFPDLPISVLDELVHYAEDSEWNELDDGKVPLRLAEEARRFQQVVRISRAYEGLYLNAAGGIDTDRLVFNTLKNMPGWKGDIYLQLLEWSFYTEEFASLGSADATQKLIINAFPDRYEALNENYGLRSNLPGRTREHYFQALWEGLTTPRRKALGVTGEAGALALREKITALALERQAMAGQVLGIAFSRTGYVSPMRLADPLLGTGSGMQLAEDLTTPVKSAALVQRAQELYPTHSPERIDLFLTGLGPVEVLVARKLESLRLEFLTIVEILQGWIRRETWYQQGDGPRVKVSMLAKSRISREIIRCWRKETPSRLTLDGRLHELSFPALQVGDLPIIAGDFSHVGSLVMDRMGASTGMNSFLHNFKQLRHLSLVGNELTRFALAIGDMPRLESLNLSDNQIRLTSDSADQLAGLTELKILNLSNNPTLALTPNVARMTRLERLELGNTGISEWPVGATGLSGLQVLDLRDNRITQIPEDVFAAAGRLNRGTDIGGNPLSPSTQQRVLSYQLTAQISMGLLLSGRSQGLVEAVADMSMSATWLTGVTAQEAVPKRVMWGALLAYPEGAPFFSLLAQLRYTADFRMVYRSLSLRVWDVVSAAAEDDALRRALFRMASTGRSSADGISLLFSDLHVRVLCYRAMIAARSGVNALEGQLAQLLRGLFRLQEVERLALNNILSRRSTGPLSDQQAMEVSLAFRVGLAERLNLPAQPRELNNRLSVDVIPPTLDWAYTKVVAAEHTTQLLDWISAQEFWTEYLESTHREQFDELAIRSALAFTQLDGQLHYTREQFNQSMDGIVTNYRNERSTLFRQLTSQALARHPELVLPATAGR</sequence>
<evidence type="ECO:0000256" key="5">
    <source>
        <dbReference type="ARBA" id="ARBA00023026"/>
    </source>
</evidence>
<dbReference type="EC" id="2.3.2.27" evidence="2"/>
<name>A0A6L5C3A5_9PSED</name>
<protein>
    <recommendedName>
        <fullName evidence="2">RING-type E3 ubiquitin transferase</fullName>
        <ecNumber evidence="2">2.3.2.27</ecNumber>
    </recommendedName>
</protein>
<dbReference type="Pfam" id="PF14496">
    <property type="entry name" value="NEL"/>
    <property type="match status" value="1"/>
</dbReference>
<dbReference type="GO" id="GO:0061630">
    <property type="term" value="F:ubiquitin protein ligase activity"/>
    <property type="evidence" value="ECO:0007669"/>
    <property type="project" value="UniProtKB-EC"/>
</dbReference>
<dbReference type="PROSITE" id="PS52053">
    <property type="entry name" value="NEL"/>
    <property type="match status" value="1"/>
</dbReference>
<proteinExistence type="inferred from homology"/>
<dbReference type="InterPro" id="IPR003591">
    <property type="entry name" value="Leu-rich_rpt_typical-subtyp"/>
</dbReference>